<protein>
    <submittedName>
        <fullName evidence="2">Uncharacterized protein</fullName>
    </submittedName>
</protein>
<organism evidence="2 3">
    <name type="scientific">Halopseudomonas phragmitis</name>
    <dbReference type="NCBI Taxonomy" id="1931241"/>
    <lineage>
        <taxon>Bacteria</taxon>
        <taxon>Pseudomonadati</taxon>
        <taxon>Pseudomonadota</taxon>
        <taxon>Gammaproteobacteria</taxon>
        <taxon>Pseudomonadales</taxon>
        <taxon>Pseudomonadaceae</taxon>
        <taxon>Halopseudomonas</taxon>
    </lineage>
</organism>
<dbReference type="EMBL" id="CP020100">
    <property type="protein sequence ID" value="AQZ93601.1"/>
    <property type="molecule type" value="Genomic_DNA"/>
</dbReference>
<accession>A0A1V0B134</accession>
<reference evidence="2 3" key="1">
    <citation type="submission" date="2017-03" db="EMBL/GenBank/DDBJ databases">
        <title>Complete genome sequence of the novel DNRA strain Pseudomonas sp. S-6-2 isolated from Chinese polluted river sediment. Journal of Biotechnology.</title>
        <authorList>
            <person name="Li J."/>
            <person name="Xiang F."/>
            <person name="Wang L."/>
            <person name="Xi L."/>
            <person name="Liu J."/>
        </authorList>
    </citation>
    <scope>NUCLEOTIDE SEQUENCE [LARGE SCALE GENOMIC DNA]</scope>
    <source>
        <strain evidence="2 3">S-6-2</strain>
    </source>
</reference>
<dbReference type="STRING" id="1931241.BVH74_01975"/>
<keyword evidence="3" id="KW-1185">Reference proteome</keyword>
<feature type="region of interest" description="Disordered" evidence="1">
    <location>
        <begin position="1"/>
        <end position="20"/>
    </location>
</feature>
<name>A0A1V0B134_9GAMM</name>
<gene>
    <name evidence="2" type="ORF">BVH74_01975</name>
</gene>
<dbReference type="Proteomes" id="UP000243488">
    <property type="component" value="Chromosome"/>
</dbReference>
<evidence type="ECO:0000313" key="3">
    <source>
        <dbReference type="Proteomes" id="UP000243488"/>
    </source>
</evidence>
<dbReference type="AlphaFoldDB" id="A0A1V0B134"/>
<sequence>MHPTASPCLSSPRLQPLSRSRAAIDRRTEQDHYSHQVDTILSIQNTVPHDGARRLMILPLRG</sequence>
<proteinExistence type="predicted"/>
<evidence type="ECO:0000313" key="2">
    <source>
        <dbReference type="EMBL" id="AQZ93601.1"/>
    </source>
</evidence>
<evidence type="ECO:0000256" key="1">
    <source>
        <dbReference type="SAM" id="MobiDB-lite"/>
    </source>
</evidence>
<dbReference type="KEGG" id="ppha:BVH74_01975"/>